<dbReference type="EMBL" id="CP007030">
    <property type="protein sequence ID" value="AHF00899.1"/>
    <property type="molecule type" value="Genomic_DNA"/>
</dbReference>
<protein>
    <submittedName>
        <fullName evidence="4">GCN5 family acetyltransferase</fullName>
    </submittedName>
</protein>
<dbReference type="Gene3D" id="3.40.630.30">
    <property type="match status" value="1"/>
</dbReference>
<name>W0DV71_9GAMM</name>
<dbReference type="KEGG" id="tao:THIAE_03115"/>
<keyword evidence="2" id="KW-0012">Acyltransferase</keyword>
<dbReference type="Pfam" id="PF13508">
    <property type="entry name" value="Acetyltransf_7"/>
    <property type="match status" value="1"/>
</dbReference>
<dbReference type="HOGENOM" id="CLU_1824455_0_0_6"/>
<evidence type="ECO:0000256" key="1">
    <source>
        <dbReference type="ARBA" id="ARBA00022679"/>
    </source>
</evidence>
<dbReference type="AlphaFoldDB" id="W0DV71"/>
<dbReference type="STRING" id="717772.THIAE_03115"/>
<evidence type="ECO:0000313" key="4">
    <source>
        <dbReference type="EMBL" id="AHF00899.1"/>
    </source>
</evidence>
<dbReference type="InParanoid" id="W0DV71"/>
<reference evidence="4 5" key="1">
    <citation type="submission" date="2013-12" db="EMBL/GenBank/DDBJ databases">
        <authorList>
            <consortium name="DOE Joint Genome Institute"/>
            <person name="Kappler U."/>
            <person name="Huntemann M."/>
            <person name="Han J."/>
            <person name="Chen A."/>
            <person name="Kyrpides N."/>
            <person name="Mavromatis K."/>
            <person name="Markowitz V."/>
            <person name="Palaniappan K."/>
            <person name="Ivanova N."/>
            <person name="Schaumberg A."/>
            <person name="Pati A."/>
            <person name="Liolios K."/>
            <person name="Nordberg H.P."/>
            <person name="Cantor M.N."/>
            <person name="Hua S.X."/>
            <person name="Woyke T."/>
        </authorList>
    </citation>
    <scope>NUCLEOTIDE SEQUENCE [LARGE SCALE GENOMIC DNA]</scope>
    <source>
        <strain evidence="5">AL2</strain>
    </source>
</reference>
<proteinExistence type="predicted"/>
<evidence type="ECO:0000313" key="5">
    <source>
        <dbReference type="Proteomes" id="UP000005380"/>
    </source>
</evidence>
<gene>
    <name evidence="4" type="ORF">THIAE_03115</name>
</gene>
<dbReference type="InterPro" id="IPR016181">
    <property type="entry name" value="Acyl_CoA_acyltransferase"/>
</dbReference>
<evidence type="ECO:0000259" key="3">
    <source>
        <dbReference type="PROSITE" id="PS51186"/>
    </source>
</evidence>
<sequence length="148" mass="17182">MTHNGSFNQEKSNYSLHHETIRFSPKLAQLCKQAKQRKPQQGDQVFWLEHDSQALGLLRLRPLDGPDQGWLLRGLWVHPAWREQGLGSYLVASAIKDIQNINPLPIYAMATNQLDGFYQRLGFERLMDHNSPTSLQIQSKWQIWIYPS</sequence>
<dbReference type="PANTHER" id="PTHR43877:SF1">
    <property type="entry name" value="ACETYLTRANSFERASE"/>
    <property type="match status" value="1"/>
</dbReference>
<dbReference type="InterPro" id="IPR050832">
    <property type="entry name" value="Bact_Acetyltransf"/>
</dbReference>
<dbReference type="PANTHER" id="PTHR43877">
    <property type="entry name" value="AMINOALKYLPHOSPHONATE N-ACETYLTRANSFERASE-RELATED-RELATED"/>
    <property type="match status" value="1"/>
</dbReference>
<dbReference type="InterPro" id="IPR000182">
    <property type="entry name" value="GNAT_dom"/>
</dbReference>
<feature type="domain" description="N-acetyltransferase" evidence="3">
    <location>
        <begin position="1"/>
        <end position="142"/>
    </location>
</feature>
<dbReference type="SUPFAM" id="SSF55729">
    <property type="entry name" value="Acyl-CoA N-acyltransferases (Nat)"/>
    <property type="match status" value="1"/>
</dbReference>
<dbReference type="CDD" id="cd04301">
    <property type="entry name" value="NAT_SF"/>
    <property type="match status" value="1"/>
</dbReference>
<keyword evidence="5" id="KW-1185">Reference proteome</keyword>
<dbReference type="GO" id="GO:0016747">
    <property type="term" value="F:acyltransferase activity, transferring groups other than amino-acyl groups"/>
    <property type="evidence" value="ECO:0007669"/>
    <property type="project" value="InterPro"/>
</dbReference>
<dbReference type="eggNOG" id="COG1246">
    <property type="taxonomic scope" value="Bacteria"/>
</dbReference>
<dbReference type="Proteomes" id="UP000005380">
    <property type="component" value="Chromosome"/>
</dbReference>
<evidence type="ECO:0000256" key="2">
    <source>
        <dbReference type="ARBA" id="ARBA00023315"/>
    </source>
</evidence>
<keyword evidence="1 4" id="KW-0808">Transferase</keyword>
<accession>W0DV71</accession>
<dbReference type="PROSITE" id="PS51186">
    <property type="entry name" value="GNAT"/>
    <property type="match status" value="1"/>
</dbReference>
<organism evidence="4 5">
    <name type="scientific">Thiomicrospira aerophila AL3</name>
    <dbReference type="NCBI Taxonomy" id="717772"/>
    <lineage>
        <taxon>Bacteria</taxon>
        <taxon>Pseudomonadati</taxon>
        <taxon>Pseudomonadota</taxon>
        <taxon>Gammaproteobacteria</taxon>
        <taxon>Thiotrichales</taxon>
        <taxon>Piscirickettsiaceae</taxon>
        <taxon>Thiomicrospira</taxon>
    </lineage>
</organism>